<dbReference type="InterPro" id="IPR050261">
    <property type="entry name" value="FrsA_esterase"/>
</dbReference>
<accession>A0ABT4Q5E4</accession>
<keyword evidence="3" id="KW-1185">Reference proteome</keyword>
<dbReference type="Pfam" id="PF05448">
    <property type="entry name" value="AXE1"/>
    <property type="match status" value="1"/>
</dbReference>
<proteinExistence type="predicted"/>
<comment type="caution">
    <text evidence="2">The sequence shown here is derived from an EMBL/GenBank/DDBJ whole genome shotgun (WGS) entry which is preliminary data.</text>
</comment>
<evidence type="ECO:0000259" key="1">
    <source>
        <dbReference type="Pfam" id="PF05448"/>
    </source>
</evidence>
<sequence length="181" mass="19969">MWDRNVLYRTPQTTPAETYGEANVEAVYLEGPSYRGKPTKIYAYYAVSKVDGDERVPGIVLVHGGGGTAFAEWVRIWSARGYAAIAVDLEGQLPLPKTEQGRPRHDWAGPQRKGEFADYGLPLKEQWMYHAVSAVMLANSFLRSIERVDPSRIGLHGISWGGIVTGIVSGTDDRFAFAVPV</sequence>
<dbReference type="InterPro" id="IPR029058">
    <property type="entry name" value="AB_hydrolase_fold"/>
</dbReference>
<dbReference type="RefSeq" id="WP_269880427.1">
    <property type="nucleotide sequence ID" value="NZ_JAQAGZ010000003.1"/>
</dbReference>
<dbReference type="Gene3D" id="3.40.50.1820">
    <property type="entry name" value="alpha/beta hydrolase"/>
    <property type="match status" value="1"/>
</dbReference>
<dbReference type="InterPro" id="IPR008391">
    <property type="entry name" value="AXE1_dom"/>
</dbReference>
<evidence type="ECO:0000313" key="3">
    <source>
        <dbReference type="Proteomes" id="UP001527882"/>
    </source>
</evidence>
<protein>
    <submittedName>
        <fullName evidence="2">Acetylxylan esterase</fullName>
    </submittedName>
</protein>
<name>A0ABT4Q5E4_9BACL</name>
<organism evidence="2 3">
    <name type="scientific">Paenibacillus gyeongsangnamensis</name>
    <dbReference type="NCBI Taxonomy" id="3388067"/>
    <lineage>
        <taxon>Bacteria</taxon>
        <taxon>Bacillati</taxon>
        <taxon>Bacillota</taxon>
        <taxon>Bacilli</taxon>
        <taxon>Bacillales</taxon>
        <taxon>Paenibacillaceae</taxon>
        <taxon>Paenibacillus</taxon>
    </lineage>
</organism>
<dbReference type="PANTHER" id="PTHR22946">
    <property type="entry name" value="DIENELACTONE HYDROLASE DOMAIN-CONTAINING PROTEIN-RELATED"/>
    <property type="match status" value="1"/>
</dbReference>
<dbReference type="EMBL" id="JAQAGZ010000003">
    <property type="protein sequence ID" value="MCZ8512039.1"/>
    <property type="molecule type" value="Genomic_DNA"/>
</dbReference>
<dbReference type="Proteomes" id="UP001527882">
    <property type="component" value="Unassembled WGS sequence"/>
</dbReference>
<dbReference type="SUPFAM" id="SSF53474">
    <property type="entry name" value="alpha/beta-Hydrolases"/>
    <property type="match status" value="1"/>
</dbReference>
<reference evidence="2 3" key="1">
    <citation type="submission" date="2022-12" db="EMBL/GenBank/DDBJ databases">
        <title>Draft genome sequence of Paenibacillus sp. dW9.</title>
        <authorList>
            <person name="Choi E.-W."/>
            <person name="Kim D.-U."/>
        </authorList>
    </citation>
    <scope>NUCLEOTIDE SEQUENCE [LARGE SCALE GENOMIC DNA]</scope>
    <source>
        <strain evidence="3">dW9</strain>
    </source>
</reference>
<feature type="domain" description="Acetyl xylan esterase" evidence="1">
    <location>
        <begin position="38"/>
        <end position="178"/>
    </location>
</feature>
<evidence type="ECO:0000313" key="2">
    <source>
        <dbReference type="EMBL" id="MCZ8512039.1"/>
    </source>
</evidence>
<gene>
    <name evidence="2" type="ORF">O9H85_06280</name>
</gene>